<evidence type="ECO:0000313" key="2">
    <source>
        <dbReference type="Proteomes" id="UP000295281"/>
    </source>
</evidence>
<dbReference type="EMBL" id="SNYN01000002">
    <property type="protein sequence ID" value="TDQ54307.1"/>
    <property type="molecule type" value="Genomic_DNA"/>
</dbReference>
<dbReference type="InterPro" id="IPR009078">
    <property type="entry name" value="Ferritin-like_SF"/>
</dbReference>
<reference evidence="1 2" key="1">
    <citation type="submission" date="2019-03" db="EMBL/GenBank/DDBJ databases">
        <title>Genomic Encyclopedia of Type Strains, Phase IV (KMG-IV): sequencing the most valuable type-strain genomes for metagenomic binning, comparative biology and taxonomic classification.</title>
        <authorList>
            <person name="Goeker M."/>
        </authorList>
    </citation>
    <scope>NUCLEOTIDE SEQUENCE [LARGE SCALE GENOMIC DNA]</scope>
    <source>
        <strain evidence="1 2">DSM 46770</strain>
    </source>
</reference>
<organism evidence="1 2">
    <name type="scientific">Actinorugispora endophytica</name>
    <dbReference type="NCBI Taxonomy" id="1605990"/>
    <lineage>
        <taxon>Bacteria</taxon>
        <taxon>Bacillati</taxon>
        <taxon>Actinomycetota</taxon>
        <taxon>Actinomycetes</taxon>
        <taxon>Streptosporangiales</taxon>
        <taxon>Nocardiopsidaceae</taxon>
        <taxon>Actinorugispora</taxon>
    </lineage>
</organism>
<dbReference type="AlphaFoldDB" id="A0A4R6V711"/>
<dbReference type="InterPro" id="IPR010287">
    <property type="entry name" value="DUF892_YciF-like"/>
</dbReference>
<evidence type="ECO:0000313" key="1">
    <source>
        <dbReference type="EMBL" id="TDQ54307.1"/>
    </source>
</evidence>
<dbReference type="SUPFAM" id="SSF47240">
    <property type="entry name" value="Ferritin-like"/>
    <property type="match status" value="1"/>
</dbReference>
<dbReference type="Proteomes" id="UP000295281">
    <property type="component" value="Unassembled WGS sequence"/>
</dbReference>
<dbReference type="Gene3D" id="1.20.1260.10">
    <property type="match status" value="1"/>
</dbReference>
<accession>A0A4R6V711</accession>
<dbReference type="Pfam" id="PF05974">
    <property type="entry name" value="DUF892"/>
    <property type="match status" value="1"/>
</dbReference>
<dbReference type="PANTHER" id="PTHR30565:SF9">
    <property type="entry name" value="PROTEIN YCIF"/>
    <property type="match status" value="1"/>
</dbReference>
<dbReference type="InterPro" id="IPR047114">
    <property type="entry name" value="YciF"/>
</dbReference>
<protein>
    <submittedName>
        <fullName evidence="1">Ferritin-like metal-binding protein YciE</fullName>
    </submittedName>
</protein>
<name>A0A4R6V711_9ACTN</name>
<dbReference type="InterPro" id="IPR012347">
    <property type="entry name" value="Ferritin-like"/>
</dbReference>
<comment type="caution">
    <text evidence="1">The sequence shown here is derived from an EMBL/GenBank/DDBJ whole genome shotgun (WGS) entry which is preliminary data.</text>
</comment>
<dbReference type="OrthoDB" id="9797741at2"/>
<dbReference type="PANTHER" id="PTHR30565">
    <property type="entry name" value="PROTEIN YCIF"/>
    <property type="match status" value="1"/>
</dbReference>
<sequence>MKLDTPKDLFLYEMSAMHDGEKKIAEMLTEVAGKVNDKALAEMLRTHKKETDQQIENLEKCFEHLGESPQRVPCATVDAIREEYREFVGMKPSEDVLTMFILGGAAKIEHFEIASYRGLVGKAMLMGDTQLIQSLETNLLQEEETAGKLERCAHELGQRMLARA</sequence>
<proteinExistence type="predicted"/>
<dbReference type="RefSeq" id="WP_133740301.1">
    <property type="nucleotide sequence ID" value="NZ_SNYN01000002.1"/>
</dbReference>
<keyword evidence="2" id="KW-1185">Reference proteome</keyword>
<gene>
    <name evidence="1" type="ORF">EV190_102141</name>
</gene>